<dbReference type="GO" id="GO:0005886">
    <property type="term" value="C:plasma membrane"/>
    <property type="evidence" value="ECO:0007669"/>
    <property type="project" value="UniProtKB-SubCell"/>
</dbReference>
<dbReference type="InterPro" id="IPR036537">
    <property type="entry name" value="Adaptor_Cbl_N_dom_sf"/>
</dbReference>
<evidence type="ECO:0000313" key="19">
    <source>
        <dbReference type="Proteomes" id="UP000807115"/>
    </source>
</evidence>
<dbReference type="GO" id="GO:0002229">
    <property type="term" value="P:defense response to oomycetes"/>
    <property type="evidence" value="ECO:0007669"/>
    <property type="project" value="UniProtKB-ARBA"/>
</dbReference>
<evidence type="ECO:0000256" key="16">
    <source>
        <dbReference type="PROSITE-ProRule" id="PRU10141"/>
    </source>
</evidence>
<dbReference type="Pfam" id="PF19584">
    <property type="entry name" value="MCAfunc"/>
    <property type="match status" value="1"/>
</dbReference>
<evidence type="ECO:0000256" key="14">
    <source>
        <dbReference type="ARBA" id="ARBA00023170"/>
    </source>
</evidence>
<protein>
    <recommendedName>
        <fullName evidence="17">Protein kinase domain-containing protein</fullName>
    </recommendedName>
</protein>
<evidence type="ECO:0000256" key="9">
    <source>
        <dbReference type="ARBA" id="ARBA00022741"/>
    </source>
</evidence>
<reference evidence="18" key="1">
    <citation type="journal article" date="2019" name="BMC Genomics">
        <title>A new reference genome for Sorghum bicolor reveals high levels of sequence similarity between sweet and grain genotypes: implications for the genetics of sugar metabolism.</title>
        <authorList>
            <person name="Cooper E.A."/>
            <person name="Brenton Z.W."/>
            <person name="Flinn B.S."/>
            <person name="Jenkins J."/>
            <person name="Shu S."/>
            <person name="Flowers D."/>
            <person name="Luo F."/>
            <person name="Wang Y."/>
            <person name="Xia P."/>
            <person name="Barry K."/>
            <person name="Daum C."/>
            <person name="Lipzen A."/>
            <person name="Yoshinaga Y."/>
            <person name="Schmutz J."/>
            <person name="Saski C."/>
            <person name="Vermerris W."/>
            <person name="Kresovich S."/>
        </authorList>
    </citation>
    <scope>NUCLEOTIDE SEQUENCE</scope>
</reference>
<dbReference type="InterPro" id="IPR001245">
    <property type="entry name" value="Ser-Thr/Tyr_kinase_cat_dom"/>
</dbReference>
<evidence type="ECO:0000259" key="17">
    <source>
        <dbReference type="PROSITE" id="PS50011"/>
    </source>
</evidence>
<dbReference type="GO" id="GO:0005524">
    <property type="term" value="F:ATP binding"/>
    <property type="evidence" value="ECO:0007669"/>
    <property type="project" value="UniProtKB-UniRule"/>
</dbReference>
<sequence length="506" mass="56943">MALWSGVGQVASIAQLAGVDAYGLISMIVEAAKTVKRNRETCQLLARRARMIGDLLQQLERTQLMHHMETRNPVEHLEETLRHAYVLITSCRDSSYLHSFCMGGKQADQLREVQNEITFYLQLFPLVSFVDNTRTWERLLSRACPLCARETTDELYAAHHVEHEDRSEAIKATKFENLGSYPTQKPDRDQMEGQVMRMGGLVNLIGGTKGAELSCFTFSHILAATDNFSERNLVGNGGFGYVYKGNLINGLNVAIKRFDACSWQGPHEFRTEIDAIPNLRHKNIIDLLGYCVHGEENILVYEYMSNKCLASVIADETKRELLNWSKRLQIIKAIADGLAFLHGHSQICIVHRDIKASNILLDHEMNAKITDFGLALMLAPNTTAEVVVMGTYGYADPEYVATGNISEKADVYGFSIVLFEIISGRLIRSYMKAEGTQKLPPLAYAHKYDQKKLHMLVDPLLRVNEHEWAQMVECVRVAQLCVHHVAKYRPTMSEVATMLGMAEGTC</sequence>
<dbReference type="CDD" id="cd21037">
    <property type="entry name" value="MLKL_NTD"/>
    <property type="match status" value="1"/>
</dbReference>
<keyword evidence="14" id="KW-0675">Receptor</keyword>
<dbReference type="PROSITE" id="PS50011">
    <property type="entry name" value="PROTEIN_KINASE_DOM"/>
    <property type="match status" value="1"/>
</dbReference>
<evidence type="ECO:0000256" key="7">
    <source>
        <dbReference type="ARBA" id="ARBA00022692"/>
    </source>
</evidence>
<evidence type="ECO:0000256" key="1">
    <source>
        <dbReference type="ARBA" id="ARBA00004251"/>
    </source>
</evidence>
<dbReference type="GO" id="GO:0004672">
    <property type="term" value="F:protein kinase activity"/>
    <property type="evidence" value="ECO:0007669"/>
    <property type="project" value="InterPro"/>
</dbReference>
<dbReference type="Gene3D" id="1.20.930.20">
    <property type="entry name" value="Adaptor protein Cbl, N-terminal domain"/>
    <property type="match status" value="1"/>
</dbReference>
<keyword evidence="15" id="KW-0325">Glycoprotein</keyword>
<dbReference type="SMART" id="SM00220">
    <property type="entry name" value="S_TKc"/>
    <property type="match status" value="1"/>
</dbReference>
<keyword evidence="4" id="KW-1003">Cell membrane</keyword>
<evidence type="ECO:0000256" key="2">
    <source>
        <dbReference type="ARBA" id="ARBA00008536"/>
    </source>
</evidence>
<comment type="similarity">
    <text evidence="3">In the C-terminal section; belongs to the protein kinase superfamily. Ser/Thr protein kinase family.</text>
</comment>
<keyword evidence="13" id="KW-0472">Membrane</keyword>
<dbReference type="InterPro" id="IPR011009">
    <property type="entry name" value="Kinase-like_dom_sf"/>
</dbReference>
<keyword evidence="10" id="KW-0418">Kinase</keyword>
<feature type="domain" description="Protein kinase" evidence="17">
    <location>
        <begin position="228"/>
        <end position="501"/>
    </location>
</feature>
<evidence type="ECO:0000256" key="4">
    <source>
        <dbReference type="ARBA" id="ARBA00022475"/>
    </source>
</evidence>
<dbReference type="InterPro" id="IPR045766">
    <property type="entry name" value="MCAfunc"/>
</dbReference>
<evidence type="ECO:0000256" key="5">
    <source>
        <dbReference type="ARBA" id="ARBA00022527"/>
    </source>
</evidence>
<evidence type="ECO:0000256" key="15">
    <source>
        <dbReference type="ARBA" id="ARBA00023180"/>
    </source>
</evidence>
<evidence type="ECO:0000256" key="12">
    <source>
        <dbReference type="ARBA" id="ARBA00022989"/>
    </source>
</evidence>
<proteinExistence type="inferred from homology"/>
<dbReference type="PROSITE" id="PS00108">
    <property type="entry name" value="PROTEIN_KINASE_ST"/>
    <property type="match status" value="1"/>
</dbReference>
<dbReference type="EMBL" id="CM027684">
    <property type="protein sequence ID" value="KAG0530881.1"/>
    <property type="molecule type" value="Genomic_DNA"/>
</dbReference>
<gene>
    <name evidence="18" type="ORF">BDA96_05G225400</name>
</gene>
<dbReference type="InterPro" id="IPR059179">
    <property type="entry name" value="MLKL-like_MCAfunc"/>
</dbReference>
<evidence type="ECO:0000256" key="11">
    <source>
        <dbReference type="ARBA" id="ARBA00022840"/>
    </source>
</evidence>
<feature type="binding site" evidence="16">
    <location>
        <position position="256"/>
    </location>
    <ligand>
        <name>ATP</name>
        <dbReference type="ChEBI" id="CHEBI:30616"/>
    </ligand>
</feature>
<dbReference type="PANTHER" id="PTHR27006">
    <property type="entry name" value="PROMASTIGOTE SURFACE ANTIGEN PROTEIN PSA"/>
    <property type="match status" value="1"/>
</dbReference>
<keyword evidence="5" id="KW-0723">Serine/threonine-protein kinase</keyword>
<keyword evidence="8" id="KW-0732">Signal</keyword>
<dbReference type="Gene3D" id="1.10.510.10">
    <property type="entry name" value="Transferase(Phosphotransferase) domain 1"/>
    <property type="match status" value="1"/>
</dbReference>
<dbReference type="InterPro" id="IPR008271">
    <property type="entry name" value="Ser/Thr_kinase_AS"/>
</dbReference>
<dbReference type="Gene3D" id="3.30.200.20">
    <property type="entry name" value="Phosphorylase Kinase, domain 1"/>
    <property type="match status" value="1"/>
</dbReference>
<accession>A0A921QZX2</accession>
<dbReference type="SUPFAM" id="SSF56112">
    <property type="entry name" value="Protein kinase-like (PK-like)"/>
    <property type="match status" value="1"/>
</dbReference>
<evidence type="ECO:0000256" key="10">
    <source>
        <dbReference type="ARBA" id="ARBA00022777"/>
    </source>
</evidence>
<evidence type="ECO:0000256" key="3">
    <source>
        <dbReference type="ARBA" id="ARBA00010217"/>
    </source>
</evidence>
<dbReference type="InterPro" id="IPR000719">
    <property type="entry name" value="Prot_kinase_dom"/>
</dbReference>
<comment type="caution">
    <text evidence="18">The sequence shown here is derived from an EMBL/GenBank/DDBJ whole genome shotgun (WGS) entry which is preliminary data.</text>
</comment>
<keyword evidence="7" id="KW-0812">Transmembrane</keyword>
<evidence type="ECO:0000256" key="8">
    <source>
        <dbReference type="ARBA" id="ARBA00022729"/>
    </source>
</evidence>
<comment type="similarity">
    <text evidence="2">In the N-terminal section; belongs to the leguminous lectin family.</text>
</comment>
<comment type="subcellular location">
    <subcellularLocation>
        <location evidence="1">Cell membrane</location>
        <topology evidence="1">Single-pass type I membrane protein</topology>
    </subcellularLocation>
</comment>
<keyword evidence="11 16" id="KW-0067">ATP-binding</keyword>
<reference evidence="18" key="2">
    <citation type="submission" date="2020-10" db="EMBL/GenBank/DDBJ databases">
        <authorList>
            <person name="Cooper E.A."/>
            <person name="Brenton Z.W."/>
            <person name="Flinn B.S."/>
            <person name="Jenkins J."/>
            <person name="Shu S."/>
            <person name="Flowers D."/>
            <person name="Luo F."/>
            <person name="Wang Y."/>
            <person name="Xia P."/>
            <person name="Barry K."/>
            <person name="Daum C."/>
            <person name="Lipzen A."/>
            <person name="Yoshinaga Y."/>
            <person name="Schmutz J."/>
            <person name="Saski C."/>
            <person name="Vermerris W."/>
            <person name="Kresovich S."/>
        </authorList>
    </citation>
    <scope>NUCLEOTIDE SEQUENCE</scope>
</reference>
<dbReference type="PROSITE" id="PS00107">
    <property type="entry name" value="PROTEIN_KINASE_ATP"/>
    <property type="match status" value="1"/>
</dbReference>
<keyword evidence="12" id="KW-1133">Transmembrane helix</keyword>
<dbReference type="FunFam" id="1.10.510.10:FF:000240">
    <property type="entry name" value="Lectin-domain containing receptor kinase A4.3"/>
    <property type="match status" value="1"/>
</dbReference>
<dbReference type="InterPro" id="IPR017441">
    <property type="entry name" value="Protein_kinase_ATP_BS"/>
</dbReference>
<evidence type="ECO:0000313" key="18">
    <source>
        <dbReference type="EMBL" id="KAG0530881.1"/>
    </source>
</evidence>
<organism evidence="18 19">
    <name type="scientific">Sorghum bicolor</name>
    <name type="common">Sorghum</name>
    <name type="synonym">Sorghum vulgare</name>
    <dbReference type="NCBI Taxonomy" id="4558"/>
    <lineage>
        <taxon>Eukaryota</taxon>
        <taxon>Viridiplantae</taxon>
        <taxon>Streptophyta</taxon>
        <taxon>Embryophyta</taxon>
        <taxon>Tracheophyta</taxon>
        <taxon>Spermatophyta</taxon>
        <taxon>Magnoliopsida</taxon>
        <taxon>Liliopsida</taxon>
        <taxon>Poales</taxon>
        <taxon>Poaceae</taxon>
        <taxon>PACMAD clade</taxon>
        <taxon>Panicoideae</taxon>
        <taxon>Andropogonodae</taxon>
        <taxon>Andropogoneae</taxon>
        <taxon>Sorghinae</taxon>
        <taxon>Sorghum</taxon>
    </lineage>
</organism>
<dbReference type="AlphaFoldDB" id="A0A921QZX2"/>
<dbReference type="PANTHER" id="PTHR27006:SF601">
    <property type="entry name" value="PROTEIN KINASE DOMAIN-CONTAINING PROTEIN"/>
    <property type="match status" value="1"/>
</dbReference>
<keyword evidence="9 16" id="KW-0547">Nucleotide-binding</keyword>
<dbReference type="Pfam" id="PF07714">
    <property type="entry name" value="PK_Tyr_Ser-Thr"/>
    <property type="match status" value="1"/>
</dbReference>
<keyword evidence="6" id="KW-0808">Transferase</keyword>
<dbReference type="Proteomes" id="UP000807115">
    <property type="component" value="Chromosome 5"/>
</dbReference>
<dbReference type="GO" id="GO:0007166">
    <property type="term" value="P:cell surface receptor signaling pathway"/>
    <property type="evidence" value="ECO:0007669"/>
    <property type="project" value="InterPro"/>
</dbReference>
<evidence type="ECO:0000256" key="6">
    <source>
        <dbReference type="ARBA" id="ARBA00022679"/>
    </source>
</evidence>
<evidence type="ECO:0000256" key="13">
    <source>
        <dbReference type="ARBA" id="ARBA00023136"/>
    </source>
</evidence>
<name>A0A921QZX2_SORBI</name>
<dbReference type="FunFam" id="3.30.200.20:FF:000466">
    <property type="entry name" value="Putative LRR receptor-like serine/threonine-protein kinase"/>
    <property type="match status" value="1"/>
</dbReference>